<reference evidence="1 2" key="1">
    <citation type="submission" date="2020-08" db="EMBL/GenBank/DDBJ databases">
        <title>Oceanospirillum sp. nov. isolated from marine sediment.</title>
        <authorList>
            <person name="Ji X."/>
        </authorList>
    </citation>
    <scope>NUCLEOTIDE SEQUENCE [LARGE SCALE GENOMIC DNA]</scope>
    <source>
        <strain evidence="1 2">D5</strain>
    </source>
</reference>
<evidence type="ECO:0000313" key="1">
    <source>
        <dbReference type="EMBL" id="MBB1489834.1"/>
    </source>
</evidence>
<feature type="non-terminal residue" evidence="1">
    <location>
        <position position="1"/>
    </location>
</feature>
<dbReference type="Proteomes" id="UP000565262">
    <property type="component" value="Unassembled WGS sequence"/>
</dbReference>
<keyword evidence="2" id="KW-1185">Reference proteome</keyword>
<protein>
    <submittedName>
        <fullName evidence="1">DUF3124 domain-containing protein</fullName>
    </submittedName>
</protein>
<dbReference type="AlphaFoldDB" id="A0A839IZ00"/>
<sequence length="31" mass="3370">PLVEAVMAGYRGTKGLSFTSRSVRIGTCRKQ</sequence>
<proteinExistence type="predicted"/>
<accession>A0A839IZ00</accession>
<name>A0A839IZ00_9GAMM</name>
<organism evidence="1 2">
    <name type="scientific">Oceanospirillum sediminis</name>
    <dbReference type="NCBI Taxonomy" id="2760088"/>
    <lineage>
        <taxon>Bacteria</taxon>
        <taxon>Pseudomonadati</taxon>
        <taxon>Pseudomonadota</taxon>
        <taxon>Gammaproteobacteria</taxon>
        <taxon>Oceanospirillales</taxon>
        <taxon>Oceanospirillaceae</taxon>
        <taxon>Oceanospirillum</taxon>
    </lineage>
</organism>
<dbReference type="EMBL" id="JACJFM010000258">
    <property type="protein sequence ID" value="MBB1489834.1"/>
    <property type="molecule type" value="Genomic_DNA"/>
</dbReference>
<evidence type="ECO:0000313" key="2">
    <source>
        <dbReference type="Proteomes" id="UP000565262"/>
    </source>
</evidence>
<comment type="caution">
    <text evidence="1">The sequence shown here is derived from an EMBL/GenBank/DDBJ whole genome shotgun (WGS) entry which is preliminary data.</text>
</comment>
<gene>
    <name evidence="1" type="ORF">H4O21_24830</name>
</gene>